<dbReference type="GeneID" id="54473812"/>
<dbReference type="GO" id="GO:0004029">
    <property type="term" value="F:aldehyde dehydrogenase (NAD+) activity"/>
    <property type="evidence" value="ECO:0007669"/>
    <property type="project" value="UniProtKB-EC"/>
</dbReference>
<protein>
    <recommendedName>
        <fullName evidence="3">aldehyde dehydrogenase (NAD(+))</fullName>
        <ecNumber evidence="3">1.2.1.3</ecNumber>
    </recommendedName>
</protein>
<comment type="catalytic activity">
    <reaction evidence="4">
        <text>an aldehyde + NAD(+) + H2O = a carboxylate + NADH + 2 H(+)</text>
        <dbReference type="Rhea" id="RHEA:16185"/>
        <dbReference type="ChEBI" id="CHEBI:15377"/>
        <dbReference type="ChEBI" id="CHEBI:15378"/>
        <dbReference type="ChEBI" id="CHEBI:17478"/>
        <dbReference type="ChEBI" id="CHEBI:29067"/>
        <dbReference type="ChEBI" id="CHEBI:57540"/>
        <dbReference type="ChEBI" id="CHEBI:57945"/>
        <dbReference type="EC" id="1.2.1.3"/>
    </reaction>
</comment>
<keyword evidence="2 6" id="KW-0560">Oxidoreductase</keyword>
<sequence length="387" mass="41253">MSFAARNYRFFAGMADKLVGEVKPLDSLTVFDYTLREPFGVCALITPWNSPIAILANKLAPCLAAGNTCVVKPSEFTSVSTLYFARLIIEAGFPPGVFNVVAGKADVGEALVTHPLVKRISFTGSVGIGRQIAKQGAQNIVPVTLELGGKSANIILDDAEIDRAVAGSVAGIFAASGQTCIAGSRLLVHRSVYEKVTKAILARIESIRFGDPQDMTTDMGPCAHAGQWESIHRHIDRAVQEGGKLAAGGREASLKIGGLFVAPTVFTDVDPSSALAQEEIFGPVLAIIPFDSDEEAIQIANGTVFGLAAGVWTTNVRKAHLLSRQLNAGQVWINTYRASSAMAPFGGFDHSGYGKERGTEALLEYTRTKNVMLDLGEEIRDPFTIKA</sequence>
<feature type="active site" evidence="5">
    <location>
        <position position="146"/>
    </location>
</feature>
<reference evidence="8" key="1">
    <citation type="journal article" date="2020" name="Stud. Mycol.">
        <title>101 Dothideomycetes genomes: a test case for predicting lifestyles and emergence of pathogens.</title>
        <authorList>
            <person name="Haridas S."/>
            <person name="Albert R."/>
            <person name="Binder M."/>
            <person name="Bloem J."/>
            <person name="Labutti K."/>
            <person name="Salamov A."/>
            <person name="Andreopoulos B."/>
            <person name="Baker S."/>
            <person name="Barry K."/>
            <person name="Bills G."/>
            <person name="Bluhm B."/>
            <person name="Cannon C."/>
            <person name="Castanera R."/>
            <person name="Culley D."/>
            <person name="Daum C."/>
            <person name="Ezra D."/>
            <person name="Gonzalez J."/>
            <person name="Henrissat B."/>
            <person name="Kuo A."/>
            <person name="Liang C."/>
            <person name="Lipzen A."/>
            <person name="Lutzoni F."/>
            <person name="Magnuson J."/>
            <person name="Mondo S."/>
            <person name="Nolan M."/>
            <person name="Ohm R."/>
            <person name="Pangilinan J."/>
            <person name="Park H.-J."/>
            <person name="Ramirez L."/>
            <person name="Alfaro M."/>
            <person name="Sun H."/>
            <person name="Tritt A."/>
            <person name="Yoshinaga Y."/>
            <person name="Zwiers L.-H."/>
            <person name="Turgeon B."/>
            <person name="Goodwin S."/>
            <person name="Spatafora J."/>
            <person name="Crous P."/>
            <person name="Grigoriev I."/>
        </authorList>
    </citation>
    <scope>NUCLEOTIDE SEQUENCE</scope>
    <source>
        <strain evidence="8">CBS 113389</strain>
    </source>
</reference>
<dbReference type="Proteomes" id="UP000799767">
    <property type="component" value="Unassembled WGS sequence"/>
</dbReference>
<organism evidence="8 9">
    <name type="scientific">Neohortaea acidophila</name>
    <dbReference type="NCBI Taxonomy" id="245834"/>
    <lineage>
        <taxon>Eukaryota</taxon>
        <taxon>Fungi</taxon>
        <taxon>Dikarya</taxon>
        <taxon>Ascomycota</taxon>
        <taxon>Pezizomycotina</taxon>
        <taxon>Dothideomycetes</taxon>
        <taxon>Dothideomycetidae</taxon>
        <taxon>Mycosphaerellales</taxon>
        <taxon>Teratosphaeriaceae</taxon>
        <taxon>Neohortaea</taxon>
    </lineage>
</organism>
<dbReference type="SUPFAM" id="SSF53720">
    <property type="entry name" value="ALDH-like"/>
    <property type="match status" value="1"/>
</dbReference>
<dbReference type="Gene3D" id="3.40.605.10">
    <property type="entry name" value="Aldehyde Dehydrogenase, Chain A, domain 1"/>
    <property type="match status" value="1"/>
</dbReference>
<dbReference type="PROSITE" id="PS00687">
    <property type="entry name" value="ALDEHYDE_DEHYDR_GLU"/>
    <property type="match status" value="1"/>
</dbReference>
<dbReference type="FunFam" id="3.40.309.10:FF:000012">
    <property type="entry name" value="Betaine aldehyde dehydrogenase"/>
    <property type="match status" value="1"/>
</dbReference>
<evidence type="ECO:0000313" key="8">
    <source>
        <dbReference type="EMBL" id="KAF2486938.1"/>
    </source>
</evidence>
<gene>
    <name evidence="8" type="ORF">BDY17DRAFT_292377</name>
</gene>
<name>A0A6A6Q386_9PEZI</name>
<dbReference type="PROSITE" id="PS00070">
    <property type="entry name" value="ALDEHYDE_DEHYDR_CYS"/>
    <property type="match status" value="1"/>
</dbReference>
<dbReference type="InterPro" id="IPR016163">
    <property type="entry name" value="Ald_DH_C"/>
</dbReference>
<dbReference type="InterPro" id="IPR016160">
    <property type="entry name" value="Ald_DH_CS_CYS"/>
</dbReference>
<evidence type="ECO:0000313" key="9">
    <source>
        <dbReference type="Proteomes" id="UP000799767"/>
    </source>
</evidence>
<dbReference type="InterPro" id="IPR016162">
    <property type="entry name" value="Ald_DH_N"/>
</dbReference>
<proteinExistence type="inferred from homology"/>
<dbReference type="AlphaFoldDB" id="A0A6A6Q386"/>
<accession>A0A6A6Q386</accession>
<dbReference type="InterPro" id="IPR029510">
    <property type="entry name" value="Ald_DH_CS_GLU"/>
</dbReference>
<dbReference type="Gene3D" id="3.40.309.10">
    <property type="entry name" value="Aldehyde Dehydrogenase, Chain A, domain 2"/>
    <property type="match status" value="1"/>
</dbReference>
<evidence type="ECO:0000256" key="1">
    <source>
        <dbReference type="ARBA" id="ARBA00009986"/>
    </source>
</evidence>
<evidence type="ECO:0000256" key="4">
    <source>
        <dbReference type="ARBA" id="ARBA00049194"/>
    </source>
</evidence>
<dbReference type="InterPro" id="IPR015590">
    <property type="entry name" value="Aldehyde_DH_dom"/>
</dbReference>
<keyword evidence="9" id="KW-1185">Reference proteome</keyword>
<evidence type="ECO:0000256" key="3">
    <source>
        <dbReference type="ARBA" id="ARBA00024226"/>
    </source>
</evidence>
<dbReference type="Pfam" id="PF00171">
    <property type="entry name" value="Aldedh"/>
    <property type="match status" value="1"/>
</dbReference>
<evidence type="ECO:0000259" key="7">
    <source>
        <dbReference type="Pfam" id="PF00171"/>
    </source>
</evidence>
<dbReference type="OrthoDB" id="310895at2759"/>
<feature type="domain" description="Aldehyde dehydrogenase" evidence="7">
    <location>
        <begin position="4"/>
        <end position="371"/>
    </location>
</feature>
<comment type="similarity">
    <text evidence="1 6">Belongs to the aldehyde dehydrogenase family.</text>
</comment>
<evidence type="ECO:0000256" key="5">
    <source>
        <dbReference type="PROSITE-ProRule" id="PRU10007"/>
    </source>
</evidence>
<dbReference type="RefSeq" id="XP_033593507.1">
    <property type="nucleotide sequence ID" value="XM_033732810.1"/>
</dbReference>
<dbReference type="InterPro" id="IPR016161">
    <property type="entry name" value="Ald_DH/histidinol_DH"/>
</dbReference>
<dbReference type="PANTHER" id="PTHR11699">
    <property type="entry name" value="ALDEHYDE DEHYDROGENASE-RELATED"/>
    <property type="match status" value="1"/>
</dbReference>
<dbReference type="EMBL" id="MU001632">
    <property type="protein sequence ID" value="KAF2486938.1"/>
    <property type="molecule type" value="Genomic_DNA"/>
</dbReference>
<evidence type="ECO:0000256" key="6">
    <source>
        <dbReference type="RuleBase" id="RU003345"/>
    </source>
</evidence>
<evidence type="ECO:0000256" key="2">
    <source>
        <dbReference type="ARBA" id="ARBA00023002"/>
    </source>
</evidence>
<dbReference type="EC" id="1.2.1.3" evidence="3"/>